<dbReference type="EMBL" id="QPKB01000002">
    <property type="protein sequence ID" value="RWR75539.1"/>
    <property type="molecule type" value="Genomic_DNA"/>
</dbReference>
<reference evidence="1 2" key="1">
    <citation type="journal article" date="2019" name="Nat. Plants">
        <title>Stout camphor tree genome fills gaps in understanding of flowering plant genome evolution.</title>
        <authorList>
            <person name="Chaw S.M."/>
            <person name="Liu Y.C."/>
            <person name="Wu Y.W."/>
            <person name="Wang H.Y."/>
            <person name="Lin C.I."/>
            <person name="Wu C.S."/>
            <person name="Ke H.M."/>
            <person name="Chang L.Y."/>
            <person name="Hsu C.Y."/>
            <person name="Yang H.T."/>
            <person name="Sudianto E."/>
            <person name="Hsu M.H."/>
            <person name="Wu K.P."/>
            <person name="Wang L.N."/>
            <person name="Leebens-Mack J.H."/>
            <person name="Tsai I.J."/>
        </authorList>
    </citation>
    <scope>NUCLEOTIDE SEQUENCE [LARGE SCALE GENOMIC DNA]</scope>
    <source>
        <strain evidence="2">cv. Chaw 1501</strain>
        <tissue evidence="1">Young leaves</tissue>
    </source>
</reference>
<accession>A0A3S3MFQ8</accession>
<evidence type="ECO:0000313" key="1">
    <source>
        <dbReference type="EMBL" id="RWR75539.1"/>
    </source>
</evidence>
<dbReference type="PANTHER" id="PTHR33132:SF113">
    <property type="entry name" value="SERINE-RICH PROTEIN-LIKE PROTEIN"/>
    <property type="match status" value="1"/>
</dbReference>
<dbReference type="PANTHER" id="PTHR33132">
    <property type="entry name" value="OSJNBB0118P14.9 PROTEIN"/>
    <property type="match status" value="1"/>
</dbReference>
<dbReference type="AlphaFoldDB" id="A0A3S3MFQ8"/>
<organism evidence="1 2">
    <name type="scientific">Cinnamomum micranthum f. kanehirae</name>
    <dbReference type="NCBI Taxonomy" id="337451"/>
    <lineage>
        <taxon>Eukaryota</taxon>
        <taxon>Viridiplantae</taxon>
        <taxon>Streptophyta</taxon>
        <taxon>Embryophyta</taxon>
        <taxon>Tracheophyta</taxon>
        <taxon>Spermatophyta</taxon>
        <taxon>Magnoliopsida</taxon>
        <taxon>Magnoliidae</taxon>
        <taxon>Laurales</taxon>
        <taxon>Lauraceae</taxon>
        <taxon>Cinnamomum</taxon>
    </lineage>
</organism>
<keyword evidence="2" id="KW-1185">Reference proteome</keyword>
<protein>
    <submittedName>
        <fullName evidence="1">Serine-rich protein-related</fullName>
    </submittedName>
</protein>
<gene>
    <name evidence="1" type="ORF">CKAN_00392600</name>
</gene>
<dbReference type="OrthoDB" id="638181at2759"/>
<evidence type="ECO:0000313" key="2">
    <source>
        <dbReference type="Proteomes" id="UP000283530"/>
    </source>
</evidence>
<name>A0A3S3MFQ8_9MAGN</name>
<sequence length="112" mass="12697">MASNKTALYSTKPNQPPARTCLCSPTNHSGSFRCSLHRNAKTNNPNRPSTDFTPSHLKQQESKFITDSRSLKAILLQIIKPSSQDLRRRRNFQAKPTRFCLMDRNNHGVTVS</sequence>
<dbReference type="Proteomes" id="UP000283530">
    <property type="component" value="Unassembled WGS sequence"/>
</dbReference>
<comment type="caution">
    <text evidence="1">The sequence shown here is derived from an EMBL/GenBank/DDBJ whole genome shotgun (WGS) entry which is preliminary data.</text>
</comment>
<proteinExistence type="predicted"/>